<feature type="region of interest" description="Disordered" evidence="1">
    <location>
        <begin position="306"/>
        <end position="328"/>
    </location>
</feature>
<keyword evidence="2" id="KW-0472">Membrane</keyword>
<proteinExistence type="predicted"/>
<gene>
    <name evidence="3" type="ORF">HERI1096_LOCUS23784</name>
</gene>
<organism evidence="3">
    <name type="scientific">Haptolina ericina</name>
    <dbReference type="NCBI Taxonomy" id="156174"/>
    <lineage>
        <taxon>Eukaryota</taxon>
        <taxon>Haptista</taxon>
        <taxon>Haptophyta</taxon>
        <taxon>Prymnesiophyceae</taxon>
        <taxon>Prymnesiales</taxon>
        <taxon>Prymnesiaceae</taxon>
        <taxon>Haptolina</taxon>
    </lineage>
</organism>
<dbReference type="SUPFAM" id="SSF117281">
    <property type="entry name" value="Kelch motif"/>
    <property type="match status" value="1"/>
</dbReference>
<accession>A0A7S3B4C6</accession>
<feature type="transmembrane region" description="Helical" evidence="2">
    <location>
        <begin position="252"/>
        <end position="275"/>
    </location>
</feature>
<dbReference type="AlphaFoldDB" id="A0A7S3B4C6"/>
<sequence length="328" mass="37310">MRQPSPRYGPALMWSGQGLLMYGGRSAEALTNSDLWRLDWESRCWEKVYAADTPVPTQHAAALLLPRGFKSPSWDTDTNPLVVVAAPATLGTGTGLGIYTRDVTLQMGSRDVCLDPERPPNWVVTNSSAEWRLQDHGAWREYHAGGLEQPVLSAESETDVELAAAAPIPFGASVEFSLVWQDAYDQRLLMFGGAAFSSDSWRFRRHAWAFYPQDALPYFDNVREFERELLRNITQKEVINFGRDQVVILSGAIVWVMFFFGVFCVCCSCPCFCLYHQSKRRSKEHAKNEEIVWSQQLEMVIQATMRHTNQQSRISQAEQERRRPPLRA</sequence>
<feature type="compositionally biased region" description="Polar residues" evidence="1">
    <location>
        <begin position="306"/>
        <end position="317"/>
    </location>
</feature>
<reference evidence="3" key="1">
    <citation type="submission" date="2021-01" db="EMBL/GenBank/DDBJ databases">
        <authorList>
            <person name="Corre E."/>
            <person name="Pelletier E."/>
            <person name="Niang G."/>
            <person name="Scheremetjew M."/>
            <person name="Finn R."/>
            <person name="Kale V."/>
            <person name="Holt S."/>
            <person name="Cochrane G."/>
            <person name="Meng A."/>
            <person name="Brown T."/>
            <person name="Cohen L."/>
        </authorList>
    </citation>
    <scope>NUCLEOTIDE SEQUENCE</scope>
    <source>
        <strain evidence="3">CCMP281</strain>
    </source>
</reference>
<feature type="compositionally biased region" description="Basic and acidic residues" evidence="1">
    <location>
        <begin position="318"/>
        <end position="328"/>
    </location>
</feature>
<protein>
    <submittedName>
        <fullName evidence="3">Uncharacterized protein</fullName>
    </submittedName>
</protein>
<evidence type="ECO:0000313" key="3">
    <source>
        <dbReference type="EMBL" id="CAE0123082.1"/>
    </source>
</evidence>
<keyword evidence="2" id="KW-0812">Transmembrane</keyword>
<dbReference type="InterPro" id="IPR015915">
    <property type="entry name" value="Kelch-typ_b-propeller"/>
</dbReference>
<dbReference type="EMBL" id="HBHX01042890">
    <property type="protein sequence ID" value="CAE0123082.1"/>
    <property type="molecule type" value="Transcribed_RNA"/>
</dbReference>
<keyword evidence="2" id="KW-1133">Transmembrane helix</keyword>
<dbReference type="Gene3D" id="2.120.10.80">
    <property type="entry name" value="Kelch-type beta propeller"/>
    <property type="match status" value="1"/>
</dbReference>
<name>A0A7S3B4C6_9EUKA</name>
<evidence type="ECO:0000256" key="1">
    <source>
        <dbReference type="SAM" id="MobiDB-lite"/>
    </source>
</evidence>
<evidence type="ECO:0000256" key="2">
    <source>
        <dbReference type="SAM" id="Phobius"/>
    </source>
</evidence>